<reference evidence="3" key="1">
    <citation type="journal article" date="2019" name="Int. J. Syst. Evol. Microbiol.">
        <title>The Global Catalogue of Microorganisms (GCM) 10K type strain sequencing project: providing services to taxonomists for standard genome sequencing and annotation.</title>
        <authorList>
            <consortium name="The Broad Institute Genomics Platform"/>
            <consortium name="The Broad Institute Genome Sequencing Center for Infectious Disease"/>
            <person name="Wu L."/>
            <person name="Ma J."/>
        </authorList>
    </citation>
    <scope>NUCLEOTIDE SEQUENCE [LARGE SCALE GENOMIC DNA]</scope>
    <source>
        <strain evidence="3">CGMCC 1.16031</strain>
    </source>
</reference>
<dbReference type="NCBIfam" id="TIGR03317">
    <property type="entry name" value="ygfZ_signature"/>
    <property type="match status" value="1"/>
</dbReference>
<keyword evidence="3" id="KW-1185">Reference proteome</keyword>
<dbReference type="EMBL" id="JBHSUS010000001">
    <property type="protein sequence ID" value="MFC6439308.1"/>
    <property type="molecule type" value="Genomic_DNA"/>
</dbReference>
<accession>A0ABW1XJ48</accession>
<dbReference type="InterPro" id="IPR029043">
    <property type="entry name" value="GcvT/YgfZ_C"/>
</dbReference>
<dbReference type="InterPro" id="IPR045179">
    <property type="entry name" value="YgfZ/GcvT"/>
</dbReference>
<comment type="caution">
    <text evidence="2">The sequence shown here is derived from an EMBL/GenBank/DDBJ whole genome shotgun (WGS) entry which is preliminary data.</text>
</comment>
<dbReference type="Pfam" id="PF21130">
    <property type="entry name" value="YgfZ_barrel"/>
    <property type="match status" value="1"/>
</dbReference>
<dbReference type="SUPFAM" id="SSF101790">
    <property type="entry name" value="Aminomethyltransferase beta-barrel domain"/>
    <property type="match status" value="1"/>
</dbReference>
<dbReference type="Proteomes" id="UP001596364">
    <property type="component" value="Unassembled WGS sequence"/>
</dbReference>
<feature type="domain" description="tRNA-modifying protein YgfZ-like beta-barrel" evidence="1">
    <location>
        <begin position="224"/>
        <end position="288"/>
    </location>
</feature>
<name>A0ABW1XJ48_9ALTE</name>
<dbReference type="InterPro" id="IPR048451">
    <property type="entry name" value="YgfZ_barrel"/>
</dbReference>
<dbReference type="Gene3D" id="2.40.30.160">
    <property type="match status" value="1"/>
</dbReference>
<dbReference type="NCBIfam" id="NF007110">
    <property type="entry name" value="PRK09559.1"/>
    <property type="match status" value="1"/>
</dbReference>
<protein>
    <submittedName>
        <fullName evidence="2">tRNA-modifying protein YgfZ</fullName>
    </submittedName>
</protein>
<dbReference type="PANTHER" id="PTHR22602:SF0">
    <property type="entry name" value="TRANSFERASE CAF17, MITOCHONDRIAL-RELATED"/>
    <property type="match status" value="1"/>
</dbReference>
<gene>
    <name evidence="2" type="primary">ygfZ</name>
    <name evidence="2" type="ORF">ACFP85_03990</name>
</gene>
<dbReference type="Gene3D" id="3.30.70.1630">
    <property type="match status" value="1"/>
</dbReference>
<dbReference type="RefSeq" id="WP_131257394.1">
    <property type="nucleotide sequence ID" value="NZ_JBHSUS010000001.1"/>
</dbReference>
<dbReference type="PANTHER" id="PTHR22602">
    <property type="entry name" value="TRANSFERASE CAF17, MITOCHONDRIAL-RELATED"/>
    <property type="match status" value="1"/>
</dbReference>
<evidence type="ECO:0000313" key="2">
    <source>
        <dbReference type="EMBL" id="MFC6439308.1"/>
    </source>
</evidence>
<evidence type="ECO:0000259" key="1">
    <source>
        <dbReference type="Pfam" id="PF21130"/>
    </source>
</evidence>
<sequence>MIAHASQIPENFNVTDCNLSVIRVSGDDRITFLQGQLTQDLNRLSDQQALRACHCDAKGKMWSTMLLVSWQDSILLIMDISAAEKSLAELKKYGVFSKVQFSTEHSLSVMGMVGEKPALTGDISLPSEPMAVVANNQSVIVRLEGELPRFLWIGEQTSTAENLQPGVLWTLTDILAGIATVTATTQSEYVPQQINMQALNAISFTKGCYMGQETVARTKYLGRNKRAAYLLKSDTAVELASGAGLEIQLGDNWRVGGSVLNCATLGAETWIMAVLPNDTETGAVLRSKETPDATFTVQPLPYSLDEQ</sequence>
<dbReference type="InterPro" id="IPR017703">
    <property type="entry name" value="YgfZ/GCV_T_CS"/>
</dbReference>
<dbReference type="Gene3D" id="3.30.70.1400">
    <property type="entry name" value="Aminomethyltransferase beta-barrel domains"/>
    <property type="match status" value="1"/>
</dbReference>
<organism evidence="2 3">
    <name type="scientific">Pseudobowmanella zhangzhouensis</name>
    <dbReference type="NCBI Taxonomy" id="1537679"/>
    <lineage>
        <taxon>Bacteria</taxon>
        <taxon>Pseudomonadati</taxon>
        <taxon>Pseudomonadota</taxon>
        <taxon>Gammaproteobacteria</taxon>
        <taxon>Alteromonadales</taxon>
        <taxon>Alteromonadaceae</taxon>
    </lineage>
</organism>
<proteinExistence type="predicted"/>
<evidence type="ECO:0000313" key="3">
    <source>
        <dbReference type="Proteomes" id="UP001596364"/>
    </source>
</evidence>
<dbReference type="SUPFAM" id="SSF103025">
    <property type="entry name" value="Folate-binding domain"/>
    <property type="match status" value="1"/>
</dbReference>